<evidence type="ECO:0000256" key="3">
    <source>
        <dbReference type="ARBA" id="ARBA00022692"/>
    </source>
</evidence>
<keyword evidence="3 6" id="KW-0812">Transmembrane</keyword>
<dbReference type="Pfam" id="PF01925">
    <property type="entry name" value="TauE"/>
    <property type="match status" value="1"/>
</dbReference>
<feature type="transmembrane region" description="Helical" evidence="6">
    <location>
        <begin position="196"/>
        <end position="213"/>
    </location>
</feature>
<feature type="transmembrane region" description="Helical" evidence="6">
    <location>
        <begin position="9"/>
        <end position="30"/>
    </location>
</feature>
<keyword evidence="6" id="KW-1003">Cell membrane</keyword>
<keyword evidence="4 6" id="KW-1133">Transmembrane helix</keyword>
<keyword evidence="8" id="KW-1185">Reference proteome</keyword>
<dbReference type="Proteomes" id="UP000029443">
    <property type="component" value="Unassembled WGS sequence"/>
</dbReference>
<comment type="similarity">
    <text evidence="2 6">Belongs to the 4-toluene sulfonate uptake permease (TSUP) (TC 2.A.102) family.</text>
</comment>
<dbReference type="PANTHER" id="PTHR43701">
    <property type="entry name" value="MEMBRANE TRANSPORTER PROTEIN MJ0441-RELATED"/>
    <property type="match status" value="1"/>
</dbReference>
<sequence length="265" mass="27502">MPILQPELLLYISAGALVGFAVGLTGVGGGSLMTPLLLMFGFPPQVAIGTDLLYAAITKSSGMVMHARRRNVDWTIMKRMAAGSIPAALLTAASLWLLASDADDYAPLLTTALGITLIVTALVLLFKHRLQAMVNHRPVGVLGSVQQRAGAWTVVMGVLLGVFVTLSSVGAGAIGTAVLLILYPALAPIRVVGTDLAHAVPLTLIAGLGHLALGHVDLGLLAALLMGSLPAIYIGTHVGHRVTNHIMHPVLVTVLLALGIKYAVF</sequence>
<evidence type="ECO:0000256" key="4">
    <source>
        <dbReference type="ARBA" id="ARBA00022989"/>
    </source>
</evidence>
<dbReference type="PANTHER" id="PTHR43701:SF2">
    <property type="entry name" value="MEMBRANE TRANSPORTER PROTEIN YJNA-RELATED"/>
    <property type="match status" value="1"/>
</dbReference>
<evidence type="ECO:0000256" key="6">
    <source>
        <dbReference type="RuleBase" id="RU363041"/>
    </source>
</evidence>
<accession>A0ABR4WGW0</accession>
<name>A0ABR4WGW0_9GAMM</name>
<evidence type="ECO:0000313" key="7">
    <source>
        <dbReference type="EMBL" id="KGD62838.1"/>
    </source>
</evidence>
<feature type="transmembrane region" description="Helical" evidence="6">
    <location>
        <begin position="36"/>
        <end position="58"/>
    </location>
</feature>
<comment type="caution">
    <text evidence="7">The sequence shown here is derived from an EMBL/GenBank/DDBJ whole genome shotgun (WGS) entry which is preliminary data.</text>
</comment>
<dbReference type="InterPro" id="IPR002781">
    <property type="entry name" value="TM_pro_TauE-like"/>
</dbReference>
<feature type="transmembrane region" description="Helical" evidence="6">
    <location>
        <begin position="246"/>
        <end position="264"/>
    </location>
</feature>
<feature type="transmembrane region" description="Helical" evidence="6">
    <location>
        <begin position="105"/>
        <end position="126"/>
    </location>
</feature>
<dbReference type="EMBL" id="ARXU01000001">
    <property type="protein sequence ID" value="KGD62838.1"/>
    <property type="molecule type" value="Genomic_DNA"/>
</dbReference>
<feature type="transmembrane region" description="Helical" evidence="6">
    <location>
        <begin position="154"/>
        <end position="184"/>
    </location>
</feature>
<reference evidence="7 8" key="1">
    <citation type="submission" date="2012-09" db="EMBL/GenBank/DDBJ databases">
        <title>Genome Sequence of alkane-degrading Bacterium Alcanivorax jadensis T9.</title>
        <authorList>
            <person name="Lai Q."/>
            <person name="Shao Z."/>
        </authorList>
    </citation>
    <scope>NUCLEOTIDE SEQUENCE [LARGE SCALE GENOMIC DNA]</scope>
    <source>
        <strain evidence="7 8">T9</strain>
    </source>
</reference>
<comment type="subcellular location">
    <subcellularLocation>
        <location evidence="6">Cell membrane</location>
        <topology evidence="6">Multi-pass membrane protein</topology>
    </subcellularLocation>
    <subcellularLocation>
        <location evidence="1">Membrane</location>
        <topology evidence="1">Multi-pass membrane protein</topology>
    </subcellularLocation>
</comment>
<dbReference type="RefSeq" id="WP_035244290.1">
    <property type="nucleotide sequence ID" value="NZ_ARXU01000001.1"/>
</dbReference>
<feature type="transmembrane region" description="Helical" evidence="6">
    <location>
        <begin position="79"/>
        <end position="99"/>
    </location>
</feature>
<evidence type="ECO:0000256" key="1">
    <source>
        <dbReference type="ARBA" id="ARBA00004141"/>
    </source>
</evidence>
<evidence type="ECO:0000256" key="2">
    <source>
        <dbReference type="ARBA" id="ARBA00009142"/>
    </source>
</evidence>
<keyword evidence="5 6" id="KW-0472">Membrane</keyword>
<protein>
    <recommendedName>
        <fullName evidence="6">Probable membrane transporter protein</fullName>
    </recommendedName>
</protein>
<evidence type="ECO:0000256" key="5">
    <source>
        <dbReference type="ARBA" id="ARBA00023136"/>
    </source>
</evidence>
<feature type="transmembrane region" description="Helical" evidence="6">
    <location>
        <begin position="220"/>
        <end position="240"/>
    </location>
</feature>
<evidence type="ECO:0000313" key="8">
    <source>
        <dbReference type="Proteomes" id="UP000029443"/>
    </source>
</evidence>
<gene>
    <name evidence="7" type="ORF">T9A_00158</name>
</gene>
<dbReference type="InterPro" id="IPR051598">
    <property type="entry name" value="TSUP/Inactive_protease-like"/>
</dbReference>
<organism evidence="7 8">
    <name type="scientific">Alcanivorax jadensis T9</name>
    <dbReference type="NCBI Taxonomy" id="1177181"/>
    <lineage>
        <taxon>Bacteria</taxon>
        <taxon>Pseudomonadati</taxon>
        <taxon>Pseudomonadota</taxon>
        <taxon>Gammaproteobacteria</taxon>
        <taxon>Oceanospirillales</taxon>
        <taxon>Alcanivoracaceae</taxon>
        <taxon>Alcanivorax</taxon>
    </lineage>
</organism>
<proteinExistence type="inferred from homology"/>